<feature type="transmembrane region" description="Helical" evidence="9">
    <location>
        <begin position="77"/>
        <end position="96"/>
    </location>
</feature>
<feature type="domain" description="Major facilitator superfamily (MFS) profile" evidence="10">
    <location>
        <begin position="11"/>
        <end position="466"/>
    </location>
</feature>
<keyword evidence="5 9" id="KW-1133">Transmembrane helix</keyword>
<keyword evidence="2" id="KW-0813">Transport</keyword>
<feature type="transmembrane region" description="Helical" evidence="9">
    <location>
        <begin position="223"/>
        <end position="246"/>
    </location>
</feature>
<dbReference type="STRING" id="680198.SCAB_1451"/>
<dbReference type="InterPro" id="IPR011701">
    <property type="entry name" value="MFS"/>
</dbReference>
<evidence type="ECO:0000256" key="9">
    <source>
        <dbReference type="SAM" id="Phobius"/>
    </source>
</evidence>
<evidence type="ECO:0000256" key="7">
    <source>
        <dbReference type="ARBA" id="ARBA00023251"/>
    </source>
</evidence>
<comment type="subcellular location">
    <subcellularLocation>
        <location evidence="1">Cell membrane</location>
        <topology evidence="1">Multi-pass membrane protein</topology>
    </subcellularLocation>
</comment>
<dbReference type="SUPFAM" id="SSF103473">
    <property type="entry name" value="MFS general substrate transporter"/>
    <property type="match status" value="1"/>
</dbReference>
<feature type="transmembrane region" description="Helical" evidence="9">
    <location>
        <begin position="398"/>
        <end position="419"/>
    </location>
</feature>
<accession>C9ZCY5</accession>
<organism evidence="11 12">
    <name type="scientific">Streptomyces scabiei (strain 87.22)</name>
    <dbReference type="NCBI Taxonomy" id="680198"/>
    <lineage>
        <taxon>Bacteria</taxon>
        <taxon>Bacillati</taxon>
        <taxon>Actinomycetota</taxon>
        <taxon>Actinomycetes</taxon>
        <taxon>Kitasatosporales</taxon>
        <taxon>Streptomycetaceae</taxon>
        <taxon>Streptomyces</taxon>
    </lineage>
</organism>
<feature type="transmembrane region" description="Helical" evidence="9">
    <location>
        <begin position="197"/>
        <end position="217"/>
    </location>
</feature>
<sequence>MKEKGPDRGRVLLAVALAQFTVTMVMSIVNVALPAIRSGLGFAPEQLSWVINAYALVFGGLLLLGGRAADVYGQRRLLVLGAVVFAAASLGGALAQNPTQMIVARVGQGLGAAAMAPAALAVLTTTQREGPERTRALGVYAAVSAVGGAVGVLAGGLLTEYGGWRWVMFVNVPLALAVAWLARRHVPAGAAAGTRRLDVLGGVLGTGGIGLLVLGVVRTNEYAWSSATTLGTLAGAAVLLLAFVLAETRSRVTDPLVRLGLLARRGIGGANLFLLLVCAGQFAGFYFVSLYLQQVLGLKPVTTGAAFLPFCAGMIAGSAVSTRLLGALSAKALLVPGALVAAAGFGWFALISPTGSVLADILGPSLVAGFGIGVCFVPPTGAATQGLPPHEAGMASALLNSARQIGGALGLAVLVTVQVQHTRGALRSGESPEEAMTSGFGLGLGLAGAILAVAALVAAVVLPGRSREGAPAEPSGQAGLPATEVRR</sequence>
<dbReference type="HOGENOM" id="CLU_000960_28_2_11"/>
<feature type="transmembrane region" description="Helical" evidence="9">
    <location>
        <begin position="102"/>
        <end position="125"/>
    </location>
</feature>
<dbReference type="GO" id="GO:0046677">
    <property type="term" value="P:response to antibiotic"/>
    <property type="evidence" value="ECO:0007669"/>
    <property type="project" value="UniProtKB-KW"/>
</dbReference>
<keyword evidence="12" id="KW-1185">Reference proteome</keyword>
<dbReference type="GO" id="GO:0005886">
    <property type="term" value="C:plasma membrane"/>
    <property type="evidence" value="ECO:0007669"/>
    <property type="project" value="UniProtKB-SubCell"/>
</dbReference>
<dbReference type="GeneID" id="24305740"/>
<dbReference type="RefSeq" id="WP_012998108.1">
    <property type="nucleotide sequence ID" value="NC_013929.1"/>
</dbReference>
<evidence type="ECO:0000256" key="8">
    <source>
        <dbReference type="SAM" id="MobiDB-lite"/>
    </source>
</evidence>
<evidence type="ECO:0000256" key="4">
    <source>
        <dbReference type="ARBA" id="ARBA00022692"/>
    </source>
</evidence>
<feature type="transmembrane region" description="Helical" evidence="9">
    <location>
        <begin position="164"/>
        <end position="182"/>
    </location>
</feature>
<evidence type="ECO:0000256" key="6">
    <source>
        <dbReference type="ARBA" id="ARBA00023136"/>
    </source>
</evidence>
<dbReference type="Gene3D" id="1.20.1250.20">
    <property type="entry name" value="MFS general substrate transporter like domains"/>
    <property type="match status" value="1"/>
</dbReference>
<evidence type="ECO:0000256" key="3">
    <source>
        <dbReference type="ARBA" id="ARBA00022475"/>
    </source>
</evidence>
<keyword evidence="7" id="KW-0046">Antibiotic resistance</keyword>
<evidence type="ECO:0000313" key="11">
    <source>
        <dbReference type="EMBL" id="CBG67369.1"/>
    </source>
</evidence>
<feature type="transmembrane region" description="Helical" evidence="9">
    <location>
        <begin position="137"/>
        <end position="158"/>
    </location>
</feature>
<name>C9ZCY5_STRSW</name>
<dbReference type="Gene3D" id="1.20.1720.10">
    <property type="entry name" value="Multidrug resistance protein D"/>
    <property type="match status" value="1"/>
</dbReference>
<dbReference type="Pfam" id="PF07690">
    <property type="entry name" value="MFS_1"/>
    <property type="match status" value="1"/>
</dbReference>
<gene>
    <name evidence="11" type="ordered locus">SCAB_1451</name>
</gene>
<feature type="transmembrane region" description="Helical" evidence="9">
    <location>
        <begin position="267"/>
        <end position="292"/>
    </location>
</feature>
<feature type="transmembrane region" description="Helical" evidence="9">
    <location>
        <begin position="304"/>
        <end position="325"/>
    </location>
</feature>
<evidence type="ECO:0000259" key="10">
    <source>
        <dbReference type="PROSITE" id="PS50850"/>
    </source>
</evidence>
<evidence type="ECO:0000256" key="1">
    <source>
        <dbReference type="ARBA" id="ARBA00004651"/>
    </source>
</evidence>
<evidence type="ECO:0000256" key="2">
    <source>
        <dbReference type="ARBA" id="ARBA00022448"/>
    </source>
</evidence>
<dbReference type="PANTHER" id="PTHR42718">
    <property type="entry name" value="MAJOR FACILITATOR SUPERFAMILY MULTIDRUG TRANSPORTER MFSC"/>
    <property type="match status" value="1"/>
</dbReference>
<dbReference type="EMBL" id="FN554889">
    <property type="protein sequence ID" value="CBG67369.1"/>
    <property type="molecule type" value="Genomic_DNA"/>
</dbReference>
<dbReference type="Proteomes" id="UP000001444">
    <property type="component" value="Chromosome"/>
</dbReference>
<dbReference type="InterPro" id="IPR036259">
    <property type="entry name" value="MFS_trans_sf"/>
</dbReference>
<dbReference type="KEGG" id="scb:SCAB_1451"/>
<evidence type="ECO:0000256" key="5">
    <source>
        <dbReference type="ARBA" id="ARBA00022989"/>
    </source>
</evidence>
<feature type="transmembrane region" description="Helical" evidence="9">
    <location>
        <begin position="12"/>
        <end position="35"/>
    </location>
</feature>
<protein>
    <submittedName>
        <fullName evidence="11">Putative transporter component</fullName>
    </submittedName>
</protein>
<proteinExistence type="predicted"/>
<feature type="region of interest" description="Disordered" evidence="8">
    <location>
        <begin position="467"/>
        <end position="487"/>
    </location>
</feature>
<feature type="transmembrane region" description="Helical" evidence="9">
    <location>
        <begin position="47"/>
        <end position="65"/>
    </location>
</feature>
<keyword evidence="3" id="KW-1003">Cell membrane</keyword>
<dbReference type="GO" id="GO:0022857">
    <property type="term" value="F:transmembrane transporter activity"/>
    <property type="evidence" value="ECO:0007669"/>
    <property type="project" value="InterPro"/>
</dbReference>
<feature type="transmembrane region" description="Helical" evidence="9">
    <location>
        <begin position="439"/>
        <end position="462"/>
    </location>
</feature>
<dbReference type="InterPro" id="IPR020846">
    <property type="entry name" value="MFS_dom"/>
</dbReference>
<evidence type="ECO:0000313" key="12">
    <source>
        <dbReference type="Proteomes" id="UP000001444"/>
    </source>
</evidence>
<reference evidence="11 12" key="1">
    <citation type="journal article" date="2010" name="Mol. Plant Microbe Interact.">
        <title>Streptomyces scabies 87-22 contains a coronafacic acid-like biosynthetic cluster that contributes to plant-microbe interactions.</title>
        <authorList>
            <person name="Bignell D.R."/>
            <person name="Seipke R.F."/>
            <person name="Huguet-Tapia J.C."/>
            <person name="Chambers A.H."/>
            <person name="Parry R.J."/>
            <person name="Loria R."/>
        </authorList>
    </citation>
    <scope>NUCLEOTIDE SEQUENCE [LARGE SCALE GENOMIC DNA]</scope>
    <source>
        <strain evidence="11 12">87.22</strain>
    </source>
</reference>
<feature type="transmembrane region" description="Helical" evidence="9">
    <location>
        <begin position="332"/>
        <end position="351"/>
    </location>
</feature>
<dbReference type="eggNOG" id="COG0477">
    <property type="taxonomic scope" value="Bacteria"/>
</dbReference>
<dbReference type="PANTHER" id="PTHR42718:SF46">
    <property type="entry name" value="BLR6921 PROTEIN"/>
    <property type="match status" value="1"/>
</dbReference>
<dbReference type="PROSITE" id="PS50850">
    <property type="entry name" value="MFS"/>
    <property type="match status" value="1"/>
</dbReference>
<feature type="transmembrane region" description="Helical" evidence="9">
    <location>
        <begin position="357"/>
        <end position="377"/>
    </location>
</feature>
<keyword evidence="4 9" id="KW-0812">Transmembrane</keyword>
<keyword evidence="6 9" id="KW-0472">Membrane</keyword>
<dbReference type="AlphaFoldDB" id="C9ZCY5"/>
<dbReference type="CDD" id="cd17321">
    <property type="entry name" value="MFS_MMR_MDR_like"/>
    <property type="match status" value="1"/>
</dbReference>